<dbReference type="GO" id="GO:0005829">
    <property type="term" value="C:cytosol"/>
    <property type="evidence" value="ECO:0007669"/>
    <property type="project" value="TreeGrafter"/>
</dbReference>
<accession>A0A7C9QT42</accession>
<evidence type="ECO:0000313" key="6">
    <source>
        <dbReference type="EMBL" id="NFV79802.1"/>
    </source>
</evidence>
<evidence type="ECO:0000256" key="3">
    <source>
        <dbReference type="SAM" id="Coils"/>
    </source>
</evidence>
<feature type="coiled-coil region" evidence="3">
    <location>
        <begin position="64"/>
        <end position="91"/>
    </location>
</feature>
<feature type="compositionally biased region" description="Pro residues" evidence="4">
    <location>
        <begin position="197"/>
        <end position="207"/>
    </location>
</feature>
<name>A0A7C9QT42_9PROT</name>
<dbReference type="Proteomes" id="UP000480684">
    <property type="component" value="Unassembled WGS sequence"/>
</dbReference>
<reference evidence="6 7" key="1">
    <citation type="submission" date="2020-02" db="EMBL/GenBank/DDBJ databases">
        <authorList>
            <person name="Dziuba M."/>
            <person name="Kuznetsov B."/>
            <person name="Mardanov A."/>
            <person name="Ravin N."/>
            <person name="Grouzdev D."/>
        </authorList>
    </citation>
    <scope>NUCLEOTIDE SEQUENCE [LARGE SCALE GENOMIC DNA]</scope>
    <source>
        <strain evidence="6 7">SpK</strain>
    </source>
</reference>
<gene>
    <name evidence="6" type="ORF">G4223_06725</name>
</gene>
<dbReference type="InterPro" id="IPR005632">
    <property type="entry name" value="Chaperone_Skp"/>
</dbReference>
<feature type="region of interest" description="Disordered" evidence="4">
    <location>
        <begin position="187"/>
        <end position="207"/>
    </location>
</feature>
<keyword evidence="3" id="KW-0175">Coiled coil</keyword>
<dbReference type="AlphaFoldDB" id="A0A7C9QT42"/>
<organism evidence="6 7">
    <name type="scientific">Magnetospirillum aberrantis SpK</name>
    <dbReference type="NCBI Taxonomy" id="908842"/>
    <lineage>
        <taxon>Bacteria</taxon>
        <taxon>Pseudomonadati</taxon>
        <taxon>Pseudomonadota</taxon>
        <taxon>Alphaproteobacteria</taxon>
        <taxon>Rhodospirillales</taxon>
        <taxon>Rhodospirillaceae</taxon>
        <taxon>Magnetospirillum</taxon>
    </lineage>
</organism>
<feature type="signal peptide" evidence="5">
    <location>
        <begin position="1"/>
        <end position="25"/>
    </location>
</feature>
<dbReference type="SUPFAM" id="SSF111384">
    <property type="entry name" value="OmpH-like"/>
    <property type="match status" value="1"/>
</dbReference>
<feature type="chain" id="PRO_5028819390" evidence="5">
    <location>
        <begin position="26"/>
        <end position="207"/>
    </location>
</feature>
<proteinExistence type="inferred from homology"/>
<dbReference type="Pfam" id="PF03938">
    <property type="entry name" value="OmpH"/>
    <property type="match status" value="1"/>
</dbReference>
<dbReference type="EMBL" id="JAAIYP010000034">
    <property type="protein sequence ID" value="NFV79802.1"/>
    <property type="molecule type" value="Genomic_DNA"/>
</dbReference>
<dbReference type="PANTHER" id="PTHR35089">
    <property type="entry name" value="CHAPERONE PROTEIN SKP"/>
    <property type="match status" value="1"/>
</dbReference>
<evidence type="ECO:0000256" key="4">
    <source>
        <dbReference type="SAM" id="MobiDB-lite"/>
    </source>
</evidence>
<sequence>MVAGMRAGLGLAVLALHLVMTGAVAAEPDQGKLPTAVVMVVDVQAALQQSLAAKELRSQRDHYLQTFQGELEKNRAALKETENDLVKQKAAMSPEVWQQKARAFEKQVFEFNQRFQRSSQAVDKSFRIGMGQLSDALAQVSEELAGELGANLVLPKSQIFLHDPRMEVTQQVIERLNKKYPSVKFPTPTIEGEAIPRVPPGPPAKRN</sequence>
<dbReference type="InterPro" id="IPR024930">
    <property type="entry name" value="Skp_dom_sf"/>
</dbReference>
<comment type="similarity">
    <text evidence="1">Belongs to the Skp family.</text>
</comment>
<protein>
    <submittedName>
        <fullName evidence="6">OmpH family outer membrane protein</fullName>
    </submittedName>
</protein>
<keyword evidence="7" id="KW-1185">Reference proteome</keyword>
<keyword evidence="2 5" id="KW-0732">Signal</keyword>
<dbReference type="GO" id="GO:0051082">
    <property type="term" value="F:unfolded protein binding"/>
    <property type="evidence" value="ECO:0007669"/>
    <property type="project" value="InterPro"/>
</dbReference>
<evidence type="ECO:0000256" key="5">
    <source>
        <dbReference type="SAM" id="SignalP"/>
    </source>
</evidence>
<evidence type="ECO:0000256" key="2">
    <source>
        <dbReference type="ARBA" id="ARBA00022729"/>
    </source>
</evidence>
<dbReference type="SMART" id="SM00935">
    <property type="entry name" value="OmpH"/>
    <property type="match status" value="1"/>
</dbReference>
<dbReference type="Gene3D" id="3.30.910.20">
    <property type="entry name" value="Skp domain"/>
    <property type="match status" value="1"/>
</dbReference>
<comment type="caution">
    <text evidence="6">The sequence shown here is derived from an EMBL/GenBank/DDBJ whole genome shotgun (WGS) entry which is preliminary data.</text>
</comment>
<dbReference type="PANTHER" id="PTHR35089:SF1">
    <property type="entry name" value="CHAPERONE PROTEIN SKP"/>
    <property type="match status" value="1"/>
</dbReference>
<evidence type="ECO:0000313" key="7">
    <source>
        <dbReference type="Proteomes" id="UP000480684"/>
    </source>
</evidence>
<evidence type="ECO:0000256" key="1">
    <source>
        <dbReference type="ARBA" id="ARBA00009091"/>
    </source>
</evidence>
<dbReference type="RefSeq" id="WP_163676876.1">
    <property type="nucleotide sequence ID" value="NZ_JAAIYP010000034.1"/>
</dbReference>
<dbReference type="GO" id="GO:0050821">
    <property type="term" value="P:protein stabilization"/>
    <property type="evidence" value="ECO:0007669"/>
    <property type="project" value="TreeGrafter"/>
</dbReference>